<gene>
    <name evidence="1" type="ORF">PECUL_23A022025</name>
</gene>
<organism evidence="1 2">
    <name type="scientific">Pelobates cultripes</name>
    <name type="common">Western spadefoot toad</name>
    <dbReference type="NCBI Taxonomy" id="61616"/>
    <lineage>
        <taxon>Eukaryota</taxon>
        <taxon>Metazoa</taxon>
        <taxon>Chordata</taxon>
        <taxon>Craniata</taxon>
        <taxon>Vertebrata</taxon>
        <taxon>Euteleostomi</taxon>
        <taxon>Amphibia</taxon>
        <taxon>Batrachia</taxon>
        <taxon>Anura</taxon>
        <taxon>Pelobatoidea</taxon>
        <taxon>Pelobatidae</taxon>
        <taxon>Pelobates</taxon>
    </lineage>
</organism>
<name>A0AAD1SVB6_PELCU</name>
<sequence>MTTLLSRRGYRRFRSQRRHISGRANHVRSEEMSYFWNNMKRNQTGASLPPKIGAYDITCVIQNLDGEGSLCVRWLYTPGKIKVNFICQGLKLKFILFRTEPGGSI</sequence>
<protein>
    <submittedName>
        <fullName evidence="1">Uncharacterized protein</fullName>
    </submittedName>
</protein>
<evidence type="ECO:0000313" key="2">
    <source>
        <dbReference type="Proteomes" id="UP001295444"/>
    </source>
</evidence>
<dbReference type="Proteomes" id="UP001295444">
    <property type="component" value="Chromosome 07"/>
</dbReference>
<reference evidence="1" key="1">
    <citation type="submission" date="2022-03" db="EMBL/GenBank/DDBJ databases">
        <authorList>
            <person name="Alioto T."/>
            <person name="Alioto T."/>
            <person name="Gomez Garrido J."/>
        </authorList>
    </citation>
    <scope>NUCLEOTIDE SEQUENCE</scope>
</reference>
<accession>A0AAD1SVB6</accession>
<dbReference type="AlphaFoldDB" id="A0AAD1SVB6"/>
<dbReference type="EMBL" id="OW240918">
    <property type="protein sequence ID" value="CAH2307741.1"/>
    <property type="molecule type" value="Genomic_DNA"/>
</dbReference>
<keyword evidence="2" id="KW-1185">Reference proteome</keyword>
<evidence type="ECO:0000313" key="1">
    <source>
        <dbReference type="EMBL" id="CAH2307741.1"/>
    </source>
</evidence>
<proteinExistence type="predicted"/>